<reference evidence="1" key="1">
    <citation type="submission" date="2021-02" db="EMBL/GenBank/DDBJ databases">
        <authorList>
            <person name="Nowell W R."/>
        </authorList>
    </citation>
    <scope>NUCLEOTIDE SEQUENCE</scope>
    <source>
        <strain evidence="1">Ploen Becks lab</strain>
    </source>
</reference>
<protein>
    <submittedName>
        <fullName evidence="1">Uncharacterized protein</fullName>
    </submittedName>
</protein>
<dbReference type="AlphaFoldDB" id="A0A814PA71"/>
<evidence type="ECO:0000313" key="2">
    <source>
        <dbReference type="Proteomes" id="UP000663879"/>
    </source>
</evidence>
<gene>
    <name evidence="1" type="ORF">OXX778_LOCUS21241</name>
</gene>
<comment type="caution">
    <text evidence="1">The sequence shown here is derived from an EMBL/GenBank/DDBJ whole genome shotgun (WGS) entry which is preliminary data.</text>
</comment>
<name>A0A814PA71_9BILA</name>
<accession>A0A814PA71</accession>
<keyword evidence="2" id="KW-1185">Reference proteome</keyword>
<dbReference type="EMBL" id="CAJNOC010007660">
    <property type="protein sequence ID" value="CAF1102876.1"/>
    <property type="molecule type" value="Genomic_DNA"/>
</dbReference>
<sequence>MKNSIKNITMVKDYGQIRKKKNDKSQKYRLRKKIESSQIDNVCHFYADFNYGENLELTNDSSILSKNFERKADSPKIIIDNTEELISVKKEMVTDPATNSINMSLINNSVKFFSDMESSEEPKESENTEHFFNENIGNSSEENLLYDGSELNLKDFLIGLYSIKTKHNLTSNTIDDILY</sequence>
<dbReference type="Proteomes" id="UP000663879">
    <property type="component" value="Unassembled WGS sequence"/>
</dbReference>
<evidence type="ECO:0000313" key="1">
    <source>
        <dbReference type="EMBL" id="CAF1102876.1"/>
    </source>
</evidence>
<organism evidence="1 2">
    <name type="scientific">Brachionus calyciflorus</name>
    <dbReference type="NCBI Taxonomy" id="104777"/>
    <lineage>
        <taxon>Eukaryota</taxon>
        <taxon>Metazoa</taxon>
        <taxon>Spiralia</taxon>
        <taxon>Gnathifera</taxon>
        <taxon>Rotifera</taxon>
        <taxon>Eurotatoria</taxon>
        <taxon>Monogononta</taxon>
        <taxon>Pseudotrocha</taxon>
        <taxon>Ploima</taxon>
        <taxon>Brachionidae</taxon>
        <taxon>Brachionus</taxon>
    </lineage>
</organism>
<feature type="non-terminal residue" evidence="1">
    <location>
        <position position="179"/>
    </location>
</feature>
<proteinExistence type="predicted"/>